<name>A0A2R6B7B5_9ARCH</name>
<evidence type="ECO:0000259" key="3">
    <source>
        <dbReference type="Pfam" id="PF07282"/>
    </source>
</evidence>
<gene>
    <name evidence="4" type="ORF">B9Q06_09500</name>
</gene>
<keyword evidence="1" id="KW-0238">DNA-binding</keyword>
<comment type="caution">
    <text evidence="4">The sequence shown here is derived from an EMBL/GenBank/DDBJ whole genome shotgun (WGS) entry which is preliminary data.</text>
</comment>
<dbReference type="AlphaFoldDB" id="A0A2R6B7B5"/>
<protein>
    <recommendedName>
        <fullName evidence="3">Cas12f1-like TNB domain-containing protein</fullName>
    </recommendedName>
</protein>
<evidence type="ECO:0000256" key="2">
    <source>
        <dbReference type="SAM" id="MobiDB-lite"/>
    </source>
</evidence>
<accession>A0A2R6B7B5</accession>
<organism evidence="4 5">
    <name type="scientific">Candidatus Marsarchaeota G2 archaeon ECH_B_2</name>
    <dbReference type="NCBI Taxonomy" id="1978160"/>
    <lineage>
        <taxon>Archaea</taxon>
        <taxon>Candidatus Marsarchaeota</taxon>
        <taxon>Candidatus Marsarchaeota group 2</taxon>
    </lineage>
</organism>
<feature type="region of interest" description="Disordered" evidence="2">
    <location>
        <begin position="243"/>
        <end position="264"/>
    </location>
</feature>
<dbReference type="Pfam" id="PF07282">
    <property type="entry name" value="Cas12f1-like_TNB"/>
    <property type="match status" value="1"/>
</dbReference>
<proteinExistence type="predicted"/>
<evidence type="ECO:0000313" key="4">
    <source>
        <dbReference type="EMBL" id="PSN94368.1"/>
    </source>
</evidence>
<sequence length="461" mass="53187">MSGCALIKGHRVFSVLRSYSLEHECGDELLPLLLAHRDVVNRILEELWSHIEWKKRKLPGKKQWRLLPKYKVDIHSGEYKKELRDSLLQEWPYAAHWVDSVIKTAYSIFKTWRKNYVKGERKRRRPTAKRLFARAKQTLIKLEGEKLRVTIKPDEYVYLELSKRYFSLPGEVSSAGLGEPIITPEKVHLPVHYGDGNQGGNPSVAWDFNLLSLDGYSPETGWVRIDTKKLASVHISSFEKRRSVQRKASRSKKAKRVLSKYSNRERNRARKHQLEIARVIQSVAGVVGLEELKKQGMHTRSRIWNRRISRSDWRGIAKILEGRMGEAGVKELDPYGSSSYCSRCGWHNRDLNGVDVFVCGGCGLRIDRQLNAAINLYMRLRFGYTVKRVGGKKRVQLKMEGASQREWWDTVVLPSLLGGCVLTGAERKTPDELVRGLYDALKPKLYYAYDRYADAYLRTPT</sequence>
<feature type="compositionally biased region" description="Basic residues" evidence="2">
    <location>
        <begin position="243"/>
        <end position="258"/>
    </location>
</feature>
<reference evidence="4 5" key="1">
    <citation type="submission" date="2017-04" db="EMBL/GenBank/DDBJ databases">
        <title>Novel microbial lineages endemic to geothermal iron-oxide mats fill important gaps in the evolutionary history of Archaea.</title>
        <authorList>
            <person name="Jay Z.J."/>
            <person name="Beam J.P."/>
            <person name="Dlakic M."/>
            <person name="Rusch D.B."/>
            <person name="Kozubal M.A."/>
            <person name="Inskeep W.P."/>
        </authorList>
    </citation>
    <scope>NUCLEOTIDE SEQUENCE [LARGE SCALE GENOMIC DNA]</scope>
    <source>
        <strain evidence="4">ECH_B_2</strain>
    </source>
</reference>
<dbReference type="EMBL" id="NEXH01000026">
    <property type="protein sequence ID" value="PSN94368.1"/>
    <property type="molecule type" value="Genomic_DNA"/>
</dbReference>
<dbReference type="GO" id="GO:0003677">
    <property type="term" value="F:DNA binding"/>
    <property type="evidence" value="ECO:0007669"/>
    <property type="project" value="UniProtKB-KW"/>
</dbReference>
<dbReference type="Proteomes" id="UP000241284">
    <property type="component" value="Unassembled WGS sequence"/>
</dbReference>
<evidence type="ECO:0000313" key="5">
    <source>
        <dbReference type="Proteomes" id="UP000241284"/>
    </source>
</evidence>
<dbReference type="InterPro" id="IPR010095">
    <property type="entry name" value="Cas12f1-like_TNB"/>
</dbReference>
<feature type="domain" description="Cas12f1-like TNB" evidence="3">
    <location>
        <begin position="313"/>
        <end position="376"/>
    </location>
</feature>
<evidence type="ECO:0000256" key="1">
    <source>
        <dbReference type="ARBA" id="ARBA00023125"/>
    </source>
</evidence>